<evidence type="ECO:0000256" key="1">
    <source>
        <dbReference type="ARBA" id="ARBA00004123"/>
    </source>
</evidence>
<dbReference type="GeneID" id="106467232"/>
<sequence>MATAVSPASENAASTVGIISPTNPSSSTIAQPAPAIRGAITIPTVLPSSTINSVSVSGVTPVSVTAVLKTTSGTATSSVSDRLGPVSGSDVDKVLNKQRLQDLVREVDPNEQLDEDVEELLLQIADDFIENVVTSSCLLAKHRRSSTLDVKDVQLTLEKNWNMWIPGFGVEERPYKRSATTESHKQRMALIRKTLKK</sequence>
<gene>
    <name evidence="10 11 12" type="primary">LOC106467232</name>
</gene>
<dbReference type="InterPro" id="IPR009072">
    <property type="entry name" value="Histone-fold"/>
</dbReference>
<evidence type="ECO:0000256" key="6">
    <source>
        <dbReference type="ARBA" id="ARBA00023242"/>
    </source>
</evidence>
<comment type="similarity">
    <text evidence="2">Belongs to the TAF12 family.</text>
</comment>
<feature type="compositionally biased region" description="Polar residues" evidence="7">
    <location>
        <begin position="1"/>
        <end position="14"/>
    </location>
</feature>
<dbReference type="PANTHER" id="PTHR12264">
    <property type="entry name" value="TRANSCRIPTION INITIATION FACTOR TFIID SUBUNIT 12"/>
    <property type="match status" value="1"/>
</dbReference>
<evidence type="ECO:0000259" key="8">
    <source>
        <dbReference type="Pfam" id="PF03847"/>
    </source>
</evidence>
<dbReference type="Pfam" id="PF03847">
    <property type="entry name" value="TFIID_20kDa"/>
    <property type="match status" value="1"/>
</dbReference>
<dbReference type="PANTHER" id="PTHR12264:SF21">
    <property type="entry name" value="TRANSCRIPTION INITIATION FACTOR TFIID SUBUNIT 12"/>
    <property type="match status" value="1"/>
</dbReference>
<organism evidence="9 12">
    <name type="scientific">Limulus polyphemus</name>
    <name type="common">Atlantic horseshoe crab</name>
    <dbReference type="NCBI Taxonomy" id="6850"/>
    <lineage>
        <taxon>Eukaryota</taxon>
        <taxon>Metazoa</taxon>
        <taxon>Ecdysozoa</taxon>
        <taxon>Arthropoda</taxon>
        <taxon>Chelicerata</taxon>
        <taxon>Merostomata</taxon>
        <taxon>Xiphosura</taxon>
        <taxon>Limulidae</taxon>
        <taxon>Limulus</taxon>
    </lineage>
</organism>
<feature type="region of interest" description="Disordered" evidence="7">
    <location>
        <begin position="1"/>
        <end position="26"/>
    </location>
</feature>
<dbReference type="InterPro" id="IPR003228">
    <property type="entry name" value="TFIID_TAF12_dom"/>
</dbReference>
<keyword evidence="9" id="KW-1185">Reference proteome</keyword>
<accession>A0ABM1T5C0</accession>
<name>A0ABM1T5C0_LIMPO</name>
<dbReference type="RefSeq" id="XP_013783014.1">
    <property type="nucleotide sequence ID" value="XM_013927560.2"/>
</dbReference>
<dbReference type="CDD" id="cd07981">
    <property type="entry name" value="HFD_TAF12"/>
    <property type="match status" value="1"/>
</dbReference>
<dbReference type="Proteomes" id="UP000694941">
    <property type="component" value="Unplaced"/>
</dbReference>
<dbReference type="RefSeq" id="XP_013783015.1">
    <property type="nucleotide sequence ID" value="XM_013927561.2"/>
</dbReference>
<reference evidence="10 11" key="1">
    <citation type="submission" date="2025-05" db="UniProtKB">
        <authorList>
            <consortium name="RefSeq"/>
        </authorList>
    </citation>
    <scope>IDENTIFICATION</scope>
    <source>
        <tissue evidence="10 11">Muscle</tissue>
    </source>
</reference>
<feature type="domain" description="Transcription initiation factor TFIID subunit 12" evidence="8">
    <location>
        <begin position="97"/>
        <end position="163"/>
    </location>
</feature>
<protein>
    <recommendedName>
        <fullName evidence="3">Transcription initiation factor TFIID subunit 12</fullName>
    </recommendedName>
</protein>
<evidence type="ECO:0000313" key="9">
    <source>
        <dbReference type="Proteomes" id="UP000694941"/>
    </source>
</evidence>
<proteinExistence type="inferred from homology"/>
<evidence type="ECO:0000256" key="7">
    <source>
        <dbReference type="SAM" id="MobiDB-lite"/>
    </source>
</evidence>
<comment type="subcellular location">
    <subcellularLocation>
        <location evidence="1">Nucleus</location>
    </subcellularLocation>
</comment>
<dbReference type="SUPFAM" id="SSF47113">
    <property type="entry name" value="Histone-fold"/>
    <property type="match status" value="1"/>
</dbReference>
<evidence type="ECO:0000256" key="2">
    <source>
        <dbReference type="ARBA" id="ARBA00007530"/>
    </source>
</evidence>
<keyword evidence="5" id="KW-0804">Transcription</keyword>
<keyword evidence="4" id="KW-0805">Transcription regulation</keyword>
<evidence type="ECO:0000313" key="10">
    <source>
        <dbReference type="RefSeq" id="XP_013783014.1"/>
    </source>
</evidence>
<evidence type="ECO:0000313" key="11">
    <source>
        <dbReference type="RefSeq" id="XP_013783015.1"/>
    </source>
</evidence>
<dbReference type="InterPro" id="IPR037794">
    <property type="entry name" value="TAF12"/>
</dbReference>
<keyword evidence="6" id="KW-0539">Nucleus</keyword>
<evidence type="ECO:0000256" key="3">
    <source>
        <dbReference type="ARBA" id="ARBA00017484"/>
    </source>
</evidence>
<evidence type="ECO:0000256" key="5">
    <source>
        <dbReference type="ARBA" id="ARBA00023163"/>
    </source>
</evidence>
<evidence type="ECO:0000256" key="4">
    <source>
        <dbReference type="ARBA" id="ARBA00023015"/>
    </source>
</evidence>
<dbReference type="Gene3D" id="1.10.20.10">
    <property type="entry name" value="Histone, subunit A"/>
    <property type="match status" value="1"/>
</dbReference>
<dbReference type="RefSeq" id="XP_022251076.1">
    <property type="nucleotide sequence ID" value="XM_022395368.1"/>
</dbReference>
<evidence type="ECO:0000313" key="12">
    <source>
        <dbReference type="RefSeq" id="XP_022251076.1"/>
    </source>
</evidence>